<evidence type="ECO:0000313" key="1">
    <source>
        <dbReference type="EMBL" id="KAG0010621.1"/>
    </source>
</evidence>
<organism evidence="1 2">
    <name type="scientific">Entomortierella chlamydospora</name>
    <dbReference type="NCBI Taxonomy" id="101097"/>
    <lineage>
        <taxon>Eukaryota</taxon>
        <taxon>Fungi</taxon>
        <taxon>Fungi incertae sedis</taxon>
        <taxon>Mucoromycota</taxon>
        <taxon>Mortierellomycotina</taxon>
        <taxon>Mortierellomycetes</taxon>
        <taxon>Mortierellales</taxon>
        <taxon>Mortierellaceae</taxon>
        <taxon>Entomortierella</taxon>
    </lineage>
</organism>
<dbReference type="Proteomes" id="UP000703661">
    <property type="component" value="Unassembled WGS sequence"/>
</dbReference>
<accession>A0A9P6MRE3</accession>
<name>A0A9P6MRE3_9FUNG</name>
<sequence>MLERNRTQLVSRLSQPRVVKHIFMDHQYHKDFVELFQRIQEEAPKLQRNLDAMAWKDEFLGSTRSLEQLSYLVNKQRSPMQPKGCSQISIPYCNVPNKPKFIYLQMVHDWDLVLFRVIAAQSVRDGSITDLLAHHVRLGGSVNNTMVFLKLSL</sequence>
<comment type="caution">
    <text evidence="1">The sequence shown here is derived from an EMBL/GenBank/DDBJ whole genome shotgun (WGS) entry which is preliminary data.</text>
</comment>
<dbReference type="AlphaFoldDB" id="A0A9P6MRE3"/>
<dbReference type="EMBL" id="JAAAID010001298">
    <property type="protein sequence ID" value="KAG0010621.1"/>
    <property type="molecule type" value="Genomic_DNA"/>
</dbReference>
<reference evidence="1" key="1">
    <citation type="journal article" date="2020" name="Fungal Divers.">
        <title>Resolving the Mortierellaceae phylogeny through synthesis of multi-gene phylogenetics and phylogenomics.</title>
        <authorList>
            <person name="Vandepol N."/>
            <person name="Liber J."/>
            <person name="Desiro A."/>
            <person name="Na H."/>
            <person name="Kennedy M."/>
            <person name="Barry K."/>
            <person name="Grigoriev I.V."/>
            <person name="Miller A.N."/>
            <person name="O'Donnell K."/>
            <person name="Stajich J.E."/>
            <person name="Bonito G."/>
        </authorList>
    </citation>
    <scope>NUCLEOTIDE SEQUENCE</scope>
    <source>
        <strain evidence="1">NRRL 2769</strain>
    </source>
</reference>
<evidence type="ECO:0000313" key="2">
    <source>
        <dbReference type="Proteomes" id="UP000703661"/>
    </source>
</evidence>
<proteinExistence type="predicted"/>
<protein>
    <submittedName>
        <fullName evidence="1">Uncharacterized protein</fullName>
    </submittedName>
</protein>
<keyword evidence="2" id="KW-1185">Reference proteome</keyword>
<gene>
    <name evidence="1" type="ORF">BGZ80_001311</name>
</gene>